<feature type="signal peptide" evidence="1">
    <location>
        <begin position="1"/>
        <end position="19"/>
    </location>
</feature>
<name>A0AAV1J8F9_9NEOP</name>
<organism evidence="2 3">
    <name type="scientific">Leptosia nina</name>
    <dbReference type="NCBI Taxonomy" id="320188"/>
    <lineage>
        <taxon>Eukaryota</taxon>
        <taxon>Metazoa</taxon>
        <taxon>Ecdysozoa</taxon>
        <taxon>Arthropoda</taxon>
        <taxon>Hexapoda</taxon>
        <taxon>Insecta</taxon>
        <taxon>Pterygota</taxon>
        <taxon>Neoptera</taxon>
        <taxon>Endopterygota</taxon>
        <taxon>Lepidoptera</taxon>
        <taxon>Glossata</taxon>
        <taxon>Ditrysia</taxon>
        <taxon>Papilionoidea</taxon>
        <taxon>Pieridae</taxon>
        <taxon>Pierinae</taxon>
        <taxon>Leptosia</taxon>
    </lineage>
</organism>
<evidence type="ECO:0000313" key="3">
    <source>
        <dbReference type="Proteomes" id="UP001497472"/>
    </source>
</evidence>
<feature type="chain" id="PRO_5043886356" evidence="1">
    <location>
        <begin position="20"/>
        <end position="88"/>
    </location>
</feature>
<reference evidence="2 3" key="1">
    <citation type="submission" date="2023-11" db="EMBL/GenBank/DDBJ databases">
        <authorList>
            <person name="Okamura Y."/>
        </authorList>
    </citation>
    <scope>NUCLEOTIDE SEQUENCE [LARGE SCALE GENOMIC DNA]</scope>
</reference>
<evidence type="ECO:0000256" key="1">
    <source>
        <dbReference type="SAM" id="SignalP"/>
    </source>
</evidence>
<dbReference type="Proteomes" id="UP001497472">
    <property type="component" value="Unassembled WGS sequence"/>
</dbReference>
<comment type="caution">
    <text evidence="2">The sequence shown here is derived from an EMBL/GenBank/DDBJ whole genome shotgun (WGS) entry which is preliminary data.</text>
</comment>
<evidence type="ECO:0000313" key="2">
    <source>
        <dbReference type="EMBL" id="CAK1545766.1"/>
    </source>
</evidence>
<dbReference type="EMBL" id="CAVLEF010000007">
    <property type="protein sequence ID" value="CAK1545766.1"/>
    <property type="molecule type" value="Genomic_DNA"/>
</dbReference>
<accession>A0AAV1J8F9</accession>
<proteinExistence type="predicted"/>
<keyword evidence="3" id="KW-1185">Reference proteome</keyword>
<dbReference type="AlphaFoldDB" id="A0AAV1J8F9"/>
<keyword evidence="1" id="KW-0732">Signal</keyword>
<gene>
    <name evidence="2" type="ORF">LNINA_LOCUS5384</name>
</gene>
<sequence>MGLYLALFILITGNGFANAKRIVGGEETTIEKYPSLVQVEMYTSWAEGQHSQNPVDYVCRSLLPWMVSLFGFNGNCVRVQLQAYVVTG</sequence>
<protein>
    <submittedName>
        <fullName evidence="2">Uncharacterized protein</fullName>
    </submittedName>
</protein>